<evidence type="ECO:0000313" key="2">
    <source>
        <dbReference type="Proteomes" id="UP001055811"/>
    </source>
</evidence>
<gene>
    <name evidence="1" type="ORF">L2E82_25191</name>
</gene>
<organism evidence="1 2">
    <name type="scientific">Cichorium intybus</name>
    <name type="common">Chicory</name>
    <dbReference type="NCBI Taxonomy" id="13427"/>
    <lineage>
        <taxon>Eukaryota</taxon>
        <taxon>Viridiplantae</taxon>
        <taxon>Streptophyta</taxon>
        <taxon>Embryophyta</taxon>
        <taxon>Tracheophyta</taxon>
        <taxon>Spermatophyta</taxon>
        <taxon>Magnoliopsida</taxon>
        <taxon>eudicotyledons</taxon>
        <taxon>Gunneridae</taxon>
        <taxon>Pentapetalae</taxon>
        <taxon>asterids</taxon>
        <taxon>campanulids</taxon>
        <taxon>Asterales</taxon>
        <taxon>Asteraceae</taxon>
        <taxon>Cichorioideae</taxon>
        <taxon>Cichorieae</taxon>
        <taxon>Cichoriinae</taxon>
        <taxon>Cichorium</taxon>
    </lineage>
</organism>
<dbReference type="EMBL" id="CM042012">
    <property type="protein sequence ID" value="KAI3753146.1"/>
    <property type="molecule type" value="Genomic_DNA"/>
</dbReference>
<reference evidence="1 2" key="2">
    <citation type="journal article" date="2022" name="Mol. Ecol. Resour.">
        <title>The genomes of chicory, endive, great burdock and yacon provide insights into Asteraceae paleo-polyploidization history and plant inulin production.</title>
        <authorList>
            <person name="Fan W."/>
            <person name="Wang S."/>
            <person name="Wang H."/>
            <person name="Wang A."/>
            <person name="Jiang F."/>
            <person name="Liu H."/>
            <person name="Zhao H."/>
            <person name="Xu D."/>
            <person name="Zhang Y."/>
        </authorList>
    </citation>
    <scope>NUCLEOTIDE SEQUENCE [LARGE SCALE GENOMIC DNA]</scope>
    <source>
        <strain evidence="2">cv. Punajuju</strain>
        <tissue evidence="1">Leaves</tissue>
    </source>
</reference>
<keyword evidence="2" id="KW-1185">Reference proteome</keyword>
<name>A0ACB9E3X1_CICIN</name>
<proteinExistence type="predicted"/>
<reference evidence="2" key="1">
    <citation type="journal article" date="2022" name="Mol. Ecol. Resour.">
        <title>The genomes of chicory, endive, great burdock and yacon provide insights into Asteraceae palaeo-polyploidization history and plant inulin production.</title>
        <authorList>
            <person name="Fan W."/>
            <person name="Wang S."/>
            <person name="Wang H."/>
            <person name="Wang A."/>
            <person name="Jiang F."/>
            <person name="Liu H."/>
            <person name="Zhao H."/>
            <person name="Xu D."/>
            <person name="Zhang Y."/>
        </authorList>
    </citation>
    <scope>NUCLEOTIDE SEQUENCE [LARGE SCALE GENOMIC DNA]</scope>
    <source>
        <strain evidence="2">cv. Punajuju</strain>
    </source>
</reference>
<sequence length="83" mass="9168">MSAIVLDFGVVFALATLPVIELPGAILVGYWLQLKPVLLTTLSVLGKIVQFLEDENYLLESKHKELKETISSILQPKEGFVKA</sequence>
<accession>A0ACB9E3X1</accession>
<protein>
    <submittedName>
        <fullName evidence="1">Uncharacterized protein</fullName>
    </submittedName>
</protein>
<dbReference type="Proteomes" id="UP001055811">
    <property type="component" value="Linkage Group LG04"/>
</dbReference>
<evidence type="ECO:0000313" key="1">
    <source>
        <dbReference type="EMBL" id="KAI3753146.1"/>
    </source>
</evidence>
<comment type="caution">
    <text evidence="1">The sequence shown here is derived from an EMBL/GenBank/DDBJ whole genome shotgun (WGS) entry which is preliminary data.</text>
</comment>